<evidence type="ECO:0000256" key="7">
    <source>
        <dbReference type="ARBA" id="ARBA00023315"/>
    </source>
</evidence>
<dbReference type="Pfam" id="PF00795">
    <property type="entry name" value="CN_hydrolase"/>
    <property type="match status" value="1"/>
</dbReference>
<protein>
    <recommendedName>
        <fullName evidence="8">Apolipoprotein N-acyltransferase</fullName>
        <shortName evidence="8">ALP N-acyltransferase</shortName>
        <ecNumber evidence="8">2.3.1.269</ecNumber>
    </recommendedName>
</protein>
<keyword evidence="5 8" id="KW-1133">Transmembrane helix</keyword>
<evidence type="ECO:0000313" key="11">
    <source>
        <dbReference type="Proteomes" id="UP000565724"/>
    </source>
</evidence>
<dbReference type="PANTHER" id="PTHR38686:SF1">
    <property type="entry name" value="APOLIPOPROTEIN N-ACYLTRANSFERASE"/>
    <property type="match status" value="1"/>
</dbReference>
<dbReference type="SUPFAM" id="SSF56317">
    <property type="entry name" value="Carbon-nitrogen hydrolase"/>
    <property type="match status" value="1"/>
</dbReference>
<keyword evidence="2 8" id="KW-1003">Cell membrane</keyword>
<dbReference type="EMBL" id="JABMCI010000057">
    <property type="protein sequence ID" value="NUU17000.1"/>
    <property type="molecule type" value="Genomic_DNA"/>
</dbReference>
<dbReference type="EC" id="2.3.1.269" evidence="8"/>
<dbReference type="InterPro" id="IPR036526">
    <property type="entry name" value="C-N_Hydrolase_sf"/>
</dbReference>
<dbReference type="InterPro" id="IPR003010">
    <property type="entry name" value="C-N_Hydrolase"/>
</dbReference>
<feature type="transmembrane region" description="Helical" evidence="8">
    <location>
        <begin position="55"/>
        <end position="73"/>
    </location>
</feature>
<dbReference type="RefSeq" id="WP_175346879.1">
    <property type="nucleotide sequence ID" value="NZ_JABMCI010000057.1"/>
</dbReference>
<sequence length="525" mass="56244">MPRTVGQAPRAWSALLAVAAGPLTEAAFPGRSWWPMAFVGIALFFLALRRDSAWWGFVVGLLYGLGFFLPHVWWANEAVGQPIGWVALSLFQAFYLGVFGAAWVWVRRGAWVRERDWRQVVAVTVLWIAVEQLRGRWPFGGFPWGSLAFSQTGSPLLRLAAVGGEPLVSGAVVATGAVLAVVVLRLWTRRVGEAGLRLGAALAAVLLPGLVPLSTVAESGTLWVGAVQGNVPSQGAEAMSQAREVAANHADGTRALLEQVDPSELDLVLWPESASDIDPRTDEAVAATVDAAARAVDAPILLGTQRFLPGLRYNNYILWKPGAGADPGVEYTKQRPVPFGEFVPYRELFRQVAPVVDRITTDMVAGTRAALVEVGIERLGRQVPITTAICFEVAYDDLIREGVLGGGELIVIPTNNASFGLTPESTQQLAMSRFRAVEHGRAVAQVSTVGVSALIAPDGDVLVSTSLFTAEQMVAELPLRTSITPADWLGEWPGILVDVIGVVLVFAGLAASRKEPTHAGVRRCQ</sequence>
<evidence type="ECO:0000256" key="2">
    <source>
        <dbReference type="ARBA" id="ARBA00022475"/>
    </source>
</evidence>
<comment type="function">
    <text evidence="8">Catalyzes the phospholipid dependent N-acylation of the N-terminal cysteine of apolipoprotein, the last step in lipoprotein maturation.</text>
</comment>
<comment type="subcellular location">
    <subcellularLocation>
        <location evidence="1 8">Cell membrane</location>
        <topology evidence="1 8">Multi-pass membrane protein</topology>
    </subcellularLocation>
</comment>
<dbReference type="GO" id="GO:0016410">
    <property type="term" value="F:N-acyltransferase activity"/>
    <property type="evidence" value="ECO:0007669"/>
    <property type="project" value="UniProtKB-UniRule"/>
</dbReference>
<keyword evidence="11" id="KW-1185">Reference proteome</keyword>
<dbReference type="HAMAP" id="MF_01148">
    <property type="entry name" value="Lnt"/>
    <property type="match status" value="1"/>
</dbReference>
<keyword evidence="3 8" id="KW-0808">Transferase</keyword>
<proteinExistence type="inferred from homology"/>
<comment type="pathway">
    <text evidence="8">Protein modification; lipoprotein biosynthesis (N-acyl transfer).</text>
</comment>
<keyword evidence="6 8" id="KW-0472">Membrane</keyword>
<dbReference type="PANTHER" id="PTHR38686">
    <property type="entry name" value="APOLIPOPROTEIN N-ACYLTRANSFERASE"/>
    <property type="match status" value="1"/>
</dbReference>
<comment type="similarity">
    <text evidence="8">Belongs to the CN hydrolase family. Apolipoprotein N-acyltransferase subfamily.</text>
</comment>
<accession>A0A7Y5ZZQ0</accession>
<feature type="transmembrane region" description="Helical" evidence="8">
    <location>
        <begin position="85"/>
        <end position="105"/>
    </location>
</feature>
<dbReference type="InterPro" id="IPR004563">
    <property type="entry name" value="Apolipo_AcylTrfase"/>
</dbReference>
<dbReference type="UniPathway" id="UPA00666"/>
<dbReference type="CDD" id="cd07571">
    <property type="entry name" value="ALP_N-acyl_transferase"/>
    <property type="match status" value="1"/>
</dbReference>
<dbReference type="Gene3D" id="3.60.110.10">
    <property type="entry name" value="Carbon-nitrogen hydrolase"/>
    <property type="match status" value="1"/>
</dbReference>
<comment type="caution">
    <text evidence="10">The sequence shown here is derived from an EMBL/GenBank/DDBJ whole genome shotgun (WGS) entry which is preliminary data.</text>
</comment>
<organism evidence="10 11">
    <name type="scientific">Cellulomonas humilata</name>
    <dbReference type="NCBI Taxonomy" id="144055"/>
    <lineage>
        <taxon>Bacteria</taxon>
        <taxon>Bacillati</taxon>
        <taxon>Actinomycetota</taxon>
        <taxon>Actinomycetes</taxon>
        <taxon>Micrococcales</taxon>
        <taxon>Cellulomonadaceae</taxon>
        <taxon>Cellulomonas</taxon>
    </lineage>
</organism>
<dbReference type="InterPro" id="IPR045378">
    <property type="entry name" value="LNT_N"/>
</dbReference>
<dbReference type="GO" id="GO:0005886">
    <property type="term" value="C:plasma membrane"/>
    <property type="evidence" value="ECO:0007669"/>
    <property type="project" value="UniProtKB-SubCell"/>
</dbReference>
<evidence type="ECO:0000256" key="5">
    <source>
        <dbReference type="ARBA" id="ARBA00022989"/>
    </source>
</evidence>
<evidence type="ECO:0000256" key="3">
    <source>
        <dbReference type="ARBA" id="ARBA00022679"/>
    </source>
</evidence>
<evidence type="ECO:0000256" key="6">
    <source>
        <dbReference type="ARBA" id="ARBA00023136"/>
    </source>
</evidence>
<reference evidence="10 11" key="1">
    <citation type="submission" date="2020-05" db="EMBL/GenBank/DDBJ databases">
        <title>Genome Sequencing of Type Strains.</title>
        <authorList>
            <person name="Lemaire J.F."/>
            <person name="Inderbitzin P."/>
            <person name="Gregorio O.A."/>
            <person name="Collins S.B."/>
            <person name="Wespe N."/>
            <person name="Knight-Connoni V."/>
        </authorList>
    </citation>
    <scope>NUCLEOTIDE SEQUENCE [LARGE SCALE GENOMIC DNA]</scope>
    <source>
        <strain evidence="10 11">ATCC 25174</strain>
    </source>
</reference>
<keyword evidence="7 8" id="KW-0012">Acyltransferase</keyword>
<dbReference type="Proteomes" id="UP000565724">
    <property type="component" value="Unassembled WGS sequence"/>
</dbReference>
<feature type="domain" description="CN hydrolase" evidence="9">
    <location>
        <begin position="227"/>
        <end position="479"/>
    </location>
</feature>
<feature type="transmembrane region" description="Helical" evidence="8">
    <location>
        <begin position="32"/>
        <end position="48"/>
    </location>
</feature>
<feature type="transmembrane region" description="Helical" evidence="8">
    <location>
        <begin position="117"/>
        <end position="134"/>
    </location>
</feature>
<name>A0A7Y5ZZQ0_9CELL</name>
<evidence type="ECO:0000256" key="1">
    <source>
        <dbReference type="ARBA" id="ARBA00004651"/>
    </source>
</evidence>
<evidence type="ECO:0000256" key="8">
    <source>
        <dbReference type="HAMAP-Rule" id="MF_01148"/>
    </source>
</evidence>
<evidence type="ECO:0000313" key="10">
    <source>
        <dbReference type="EMBL" id="NUU17000.1"/>
    </source>
</evidence>
<comment type="catalytic activity">
    <reaction evidence="8">
        <text>N-terminal S-1,2-diacyl-sn-glyceryl-L-cysteinyl-[lipoprotein] + a glycerophospholipid = N-acyl-S-1,2-diacyl-sn-glyceryl-L-cysteinyl-[lipoprotein] + a 2-acyl-sn-glycero-3-phospholipid + H(+)</text>
        <dbReference type="Rhea" id="RHEA:48228"/>
        <dbReference type="Rhea" id="RHEA-COMP:14681"/>
        <dbReference type="Rhea" id="RHEA-COMP:14684"/>
        <dbReference type="ChEBI" id="CHEBI:15378"/>
        <dbReference type="ChEBI" id="CHEBI:136912"/>
        <dbReference type="ChEBI" id="CHEBI:140656"/>
        <dbReference type="ChEBI" id="CHEBI:140657"/>
        <dbReference type="ChEBI" id="CHEBI:140660"/>
        <dbReference type="EC" id="2.3.1.269"/>
    </reaction>
</comment>
<dbReference type="NCBIfam" id="TIGR00546">
    <property type="entry name" value="lnt"/>
    <property type="match status" value="1"/>
</dbReference>
<feature type="transmembrane region" description="Helical" evidence="8">
    <location>
        <begin position="194"/>
        <end position="211"/>
    </location>
</feature>
<dbReference type="GO" id="GO:0042158">
    <property type="term" value="P:lipoprotein biosynthetic process"/>
    <property type="evidence" value="ECO:0007669"/>
    <property type="project" value="UniProtKB-UniRule"/>
</dbReference>
<dbReference type="Pfam" id="PF20154">
    <property type="entry name" value="LNT_N"/>
    <property type="match status" value="1"/>
</dbReference>
<keyword evidence="4 8" id="KW-0812">Transmembrane</keyword>
<evidence type="ECO:0000256" key="4">
    <source>
        <dbReference type="ARBA" id="ARBA00022692"/>
    </source>
</evidence>
<dbReference type="AlphaFoldDB" id="A0A7Y5ZZQ0"/>
<keyword evidence="10" id="KW-0449">Lipoprotein</keyword>
<evidence type="ECO:0000259" key="9">
    <source>
        <dbReference type="PROSITE" id="PS50263"/>
    </source>
</evidence>
<feature type="transmembrane region" description="Helical" evidence="8">
    <location>
        <begin position="167"/>
        <end position="187"/>
    </location>
</feature>
<dbReference type="PROSITE" id="PS50263">
    <property type="entry name" value="CN_HYDROLASE"/>
    <property type="match status" value="1"/>
</dbReference>
<gene>
    <name evidence="8 10" type="primary">lnt</name>
    <name evidence="10" type="ORF">HP550_07025</name>
</gene>